<organism evidence="2 3">
    <name type="scientific">Georgenia halophila</name>
    <dbReference type="NCBI Taxonomy" id="620889"/>
    <lineage>
        <taxon>Bacteria</taxon>
        <taxon>Bacillati</taxon>
        <taxon>Actinomycetota</taxon>
        <taxon>Actinomycetes</taxon>
        <taxon>Micrococcales</taxon>
        <taxon>Bogoriellaceae</taxon>
        <taxon>Georgenia</taxon>
    </lineage>
</organism>
<protein>
    <recommendedName>
        <fullName evidence="1">SprT-like domain-containing protein</fullName>
    </recommendedName>
</protein>
<feature type="domain" description="SprT-like" evidence="1">
    <location>
        <begin position="1"/>
        <end position="139"/>
    </location>
</feature>
<name>A0ABP8LJ17_9MICO</name>
<accession>A0ABP8LJ17</accession>
<dbReference type="InterPro" id="IPR006640">
    <property type="entry name" value="SprT-like_domain"/>
</dbReference>
<dbReference type="EMBL" id="BAABGN010000012">
    <property type="protein sequence ID" value="GAA4429217.1"/>
    <property type="molecule type" value="Genomic_DNA"/>
</dbReference>
<comment type="caution">
    <text evidence="2">The sequence shown here is derived from an EMBL/GenBank/DDBJ whole genome shotgun (WGS) entry which is preliminary data.</text>
</comment>
<dbReference type="Gene3D" id="3.30.2010.10">
    <property type="entry name" value="Metalloproteases ('zincins'), catalytic domain"/>
    <property type="match status" value="1"/>
</dbReference>
<evidence type="ECO:0000313" key="3">
    <source>
        <dbReference type="Proteomes" id="UP001500622"/>
    </source>
</evidence>
<reference evidence="3" key="1">
    <citation type="journal article" date="2019" name="Int. J. Syst. Evol. Microbiol.">
        <title>The Global Catalogue of Microorganisms (GCM) 10K type strain sequencing project: providing services to taxonomists for standard genome sequencing and annotation.</title>
        <authorList>
            <consortium name="The Broad Institute Genomics Platform"/>
            <consortium name="The Broad Institute Genome Sequencing Center for Infectious Disease"/>
            <person name="Wu L."/>
            <person name="Ma J."/>
        </authorList>
    </citation>
    <scope>NUCLEOTIDE SEQUENCE [LARGE SCALE GENOMIC DNA]</scope>
    <source>
        <strain evidence="3">JCM 17810</strain>
    </source>
</reference>
<dbReference type="Proteomes" id="UP001500622">
    <property type="component" value="Unassembled WGS sequence"/>
</dbReference>
<evidence type="ECO:0000259" key="1">
    <source>
        <dbReference type="SMART" id="SM00731"/>
    </source>
</evidence>
<sequence length="180" mass="19993">MDLTAVRALGEQLLAEHGLDGWQLRFDNAKRRAGACRFDARVVSLSRHLMALYTEEHVRDTVLHEIAHALVGPEHAHDAVWRAQARRIGCSGERLVDADAPRPPAPWRGTCPRGHTYDRHRRPSRPASCARCSRGFNIDFLLSWTYRGQEASPGPVYERELARLLGAAGGSTRLAGLEPA</sequence>
<dbReference type="SMART" id="SM00731">
    <property type="entry name" value="SprT"/>
    <property type="match status" value="1"/>
</dbReference>
<dbReference type="RefSeq" id="WP_345217193.1">
    <property type="nucleotide sequence ID" value="NZ_BAABGN010000012.1"/>
</dbReference>
<dbReference type="Pfam" id="PF10263">
    <property type="entry name" value="SprT-like"/>
    <property type="match status" value="1"/>
</dbReference>
<evidence type="ECO:0000313" key="2">
    <source>
        <dbReference type="EMBL" id="GAA4429217.1"/>
    </source>
</evidence>
<gene>
    <name evidence="2" type="ORF">GCM10023169_31240</name>
</gene>
<proteinExistence type="predicted"/>
<keyword evidence="3" id="KW-1185">Reference proteome</keyword>